<evidence type="ECO:0000256" key="3">
    <source>
        <dbReference type="ARBA" id="ARBA00022448"/>
    </source>
</evidence>
<dbReference type="GO" id="GO:0015031">
    <property type="term" value="P:protein transport"/>
    <property type="evidence" value="ECO:0007669"/>
    <property type="project" value="UniProtKB-KW"/>
</dbReference>
<dbReference type="AlphaFoldDB" id="A0A0X3PMI2"/>
<keyword evidence="3 9" id="KW-0813">Transport</keyword>
<evidence type="ECO:0000256" key="7">
    <source>
        <dbReference type="ARBA" id="ARBA00023136"/>
    </source>
</evidence>
<reference evidence="10" key="1">
    <citation type="submission" date="2016-01" db="EMBL/GenBank/DDBJ databases">
        <title>Reference transcriptome for the parasite Schistocephalus solidus: insights into the molecular evolution of parasitism.</title>
        <authorList>
            <person name="Hebert F.O."/>
            <person name="Grambauer S."/>
            <person name="Barber I."/>
            <person name="Landry C.R."/>
            <person name="Aubin-Horth N."/>
        </authorList>
    </citation>
    <scope>NUCLEOTIDE SEQUENCE</scope>
</reference>
<gene>
    <name evidence="10" type="primary">SFT2B</name>
    <name evidence="10" type="ORF">TR148977</name>
</gene>
<dbReference type="PANTHER" id="PTHR23137:SF6">
    <property type="entry name" value="VESICLE TRANSPORT PROTEIN"/>
    <property type="match status" value="1"/>
</dbReference>
<keyword evidence="4 9" id="KW-0812">Transmembrane</keyword>
<evidence type="ECO:0000256" key="5">
    <source>
        <dbReference type="ARBA" id="ARBA00022927"/>
    </source>
</evidence>
<keyword evidence="6 9" id="KW-1133">Transmembrane helix</keyword>
<comment type="function">
    <text evidence="1 9">May be involved in fusion of retrograde transport vesicles derived from an endocytic compartment with the Golgi complex.</text>
</comment>
<dbReference type="GO" id="GO:0005737">
    <property type="term" value="C:cytoplasm"/>
    <property type="evidence" value="ECO:0007669"/>
    <property type="project" value="UniProtKB-ARBA"/>
</dbReference>
<dbReference type="GO" id="GO:0016020">
    <property type="term" value="C:membrane"/>
    <property type="evidence" value="ECO:0007669"/>
    <property type="project" value="UniProtKB-SubCell"/>
</dbReference>
<sequence length="160" mass="17936">MRSIKGLFSKQEEDEQGIISEVENGCVSLSWSTRLKGFACCFGLGVLLSFLGNLFLWIPHTGLKLFALFYTLGNLFSLTSSFFLMGPVQQCKRMFAETRIIAAVLVILFMVLTIVSAVVWGKPVLCLLFSVFQFIALTWYSISYIPFARDAVKRCCTSIC</sequence>
<evidence type="ECO:0000256" key="1">
    <source>
        <dbReference type="ARBA" id="ARBA00003566"/>
    </source>
</evidence>
<feature type="transmembrane region" description="Helical" evidence="9">
    <location>
        <begin position="38"/>
        <end position="59"/>
    </location>
</feature>
<comment type="similarity">
    <text evidence="8 9">Belongs to the SFT2 family.</text>
</comment>
<dbReference type="Pfam" id="PF04178">
    <property type="entry name" value="Got1"/>
    <property type="match status" value="1"/>
</dbReference>
<protein>
    <recommendedName>
        <fullName evidence="9">Vesicle transport protein</fullName>
    </recommendedName>
</protein>
<evidence type="ECO:0000256" key="8">
    <source>
        <dbReference type="ARBA" id="ARBA00025800"/>
    </source>
</evidence>
<evidence type="ECO:0000256" key="6">
    <source>
        <dbReference type="ARBA" id="ARBA00022989"/>
    </source>
</evidence>
<comment type="subcellular location">
    <subcellularLocation>
        <location evidence="2 9">Membrane</location>
        <topology evidence="2 9">Multi-pass membrane protein</topology>
    </subcellularLocation>
</comment>
<feature type="transmembrane region" description="Helical" evidence="9">
    <location>
        <begin position="65"/>
        <end position="88"/>
    </location>
</feature>
<dbReference type="InterPro" id="IPR007305">
    <property type="entry name" value="Vesicle_transpt_Got1/SFT2"/>
</dbReference>
<accession>A0A0X3PMI2</accession>
<dbReference type="InterPro" id="IPR011691">
    <property type="entry name" value="Vesicle_transpt_SFT2"/>
</dbReference>
<dbReference type="GO" id="GO:0016192">
    <property type="term" value="P:vesicle-mediated transport"/>
    <property type="evidence" value="ECO:0007669"/>
    <property type="project" value="InterPro"/>
</dbReference>
<feature type="transmembrane region" description="Helical" evidence="9">
    <location>
        <begin position="127"/>
        <end position="147"/>
    </location>
</feature>
<dbReference type="GO" id="GO:0012505">
    <property type="term" value="C:endomembrane system"/>
    <property type="evidence" value="ECO:0007669"/>
    <property type="project" value="UniProtKB-ARBA"/>
</dbReference>
<evidence type="ECO:0000256" key="9">
    <source>
        <dbReference type="RuleBase" id="RU363111"/>
    </source>
</evidence>
<dbReference type="EMBL" id="GEEE01012188">
    <property type="protein sequence ID" value="JAP51037.1"/>
    <property type="molecule type" value="Transcribed_RNA"/>
</dbReference>
<name>A0A0X3PMI2_SCHSO</name>
<proteinExistence type="inferred from homology"/>
<keyword evidence="7 9" id="KW-0472">Membrane</keyword>
<evidence type="ECO:0000256" key="4">
    <source>
        <dbReference type="ARBA" id="ARBA00022692"/>
    </source>
</evidence>
<evidence type="ECO:0000256" key="2">
    <source>
        <dbReference type="ARBA" id="ARBA00004141"/>
    </source>
</evidence>
<evidence type="ECO:0000313" key="10">
    <source>
        <dbReference type="EMBL" id="JAP51037.1"/>
    </source>
</evidence>
<organism evidence="10">
    <name type="scientific">Schistocephalus solidus</name>
    <name type="common">Tapeworm</name>
    <dbReference type="NCBI Taxonomy" id="70667"/>
    <lineage>
        <taxon>Eukaryota</taxon>
        <taxon>Metazoa</taxon>
        <taxon>Spiralia</taxon>
        <taxon>Lophotrochozoa</taxon>
        <taxon>Platyhelminthes</taxon>
        <taxon>Cestoda</taxon>
        <taxon>Eucestoda</taxon>
        <taxon>Diphyllobothriidea</taxon>
        <taxon>Diphyllobothriidae</taxon>
        <taxon>Schistocephalus</taxon>
    </lineage>
</organism>
<feature type="transmembrane region" description="Helical" evidence="9">
    <location>
        <begin position="100"/>
        <end position="121"/>
    </location>
</feature>
<keyword evidence="5 9" id="KW-0653">Protein transport</keyword>
<dbReference type="PANTHER" id="PTHR23137">
    <property type="entry name" value="VESICLE TRANSPORT PROTEIN-RELATED"/>
    <property type="match status" value="1"/>
</dbReference>